<proteinExistence type="predicted"/>
<feature type="coiled-coil region" evidence="1">
    <location>
        <begin position="160"/>
        <end position="190"/>
    </location>
</feature>
<keyword evidence="1" id="KW-0175">Coiled coil</keyword>
<sequence length="595" mass="70914">MEINVIELLPLLMTQNESKTPSLSRISSHHKKEIIMIDMDTQEKEIEKRLACIDCISENPLIKYSTIENVNKQWKEYSSESERILKEYKKESKEKKAELFNQIGQMRKNYNQKLNEIYDKLFTDQYLCIDKTKESNQIKKNSIQALDDQQLLKDQSNWQKRKMQHQIKQQQMQKKEIENHLELLKQYDQQDIQQSLDIFRGISIERNFIIQLSDTISQIQKSVQKDENYKDYINLIQEIELMIDQAKKYQSQFNLFDQTIQLYQKHFQIIKQIKSNIQSKTTDQTNKSEQLIKSQYQNLQNIINDYENTFENNSKQLKKFYTKQLNLQKKEFEEKITDLNKKLEMMEKEYQNLKKQLDQVNQDNINLKKQFQQDNINLLKEQQDQQNKLQESFNQKMVQKDSELKTVQTKLNKINKKLEIDKMELEKNLQFQKGQTFSNNYKHNDIVISDNGKIVDIDINTEGYCMCEKVIPKIGIIHFEIEILRISSWCEIGIGFREMIKQNGYQGDGQGKGSYLLKEQGGTYFHHSNNTTQGKAFKFQVNYIIIMEVNVEYKYIKWTKYNSQDILIKEIDISQDLFPCVYISNSKVKIKDISS</sequence>
<evidence type="ECO:0000313" key="3">
    <source>
        <dbReference type="Proteomes" id="UP000689195"/>
    </source>
</evidence>
<feature type="coiled-coil region" evidence="1">
    <location>
        <begin position="78"/>
        <end position="109"/>
    </location>
</feature>
<keyword evidence="3" id="KW-1185">Reference proteome</keyword>
<dbReference type="AlphaFoldDB" id="A0A8S1VDV9"/>
<comment type="caution">
    <text evidence="2">The sequence shown here is derived from an EMBL/GenBank/DDBJ whole genome shotgun (WGS) entry which is preliminary data.</text>
</comment>
<accession>A0A8S1VDV9</accession>
<dbReference type="EMBL" id="CAJJDO010000061">
    <property type="protein sequence ID" value="CAD8174761.1"/>
    <property type="molecule type" value="Genomic_DNA"/>
</dbReference>
<dbReference type="Proteomes" id="UP000689195">
    <property type="component" value="Unassembled WGS sequence"/>
</dbReference>
<name>A0A8S1VDV9_9CILI</name>
<evidence type="ECO:0000256" key="1">
    <source>
        <dbReference type="SAM" id="Coils"/>
    </source>
</evidence>
<feature type="coiled-coil region" evidence="1">
    <location>
        <begin position="289"/>
        <end position="435"/>
    </location>
</feature>
<organism evidence="2 3">
    <name type="scientific">Paramecium pentaurelia</name>
    <dbReference type="NCBI Taxonomy" id="43138"/>
    <lineage>
        <taxon>Eukaryota</taxon>
        <taxon>Sar</taxon>
        <taxon>Alveolata</taxon>
        <taxon>Ciliophora</taxon>
        <taxon>Intramacronucleata</taxon>
        <taxon>Oligohymenophorea</taxon>
        <taxon>Peniculida</taxon>
        <taxon>Parameciidae</taxon>
        <taxon>Paramecium</taxon>
    </lineage>
</organism>
<reference evidence="2" key="1">
    <citation type="submission" date="2021-01" db="EMBL/GenBank/DDBJ databases">
        <authorList>
            <consortium name="Genoscope - CEA"/>
            <person name="William W."/>
        </authorList>
    </citation>
    <scope>NUCLEOTIDE SEQUENCE</scope>
</reference>
<gene>
    <name evidence="2" type="ORF">PPENT_87.1.T0610269</name>
</gene>
<dbReference type="OrthoDB" id="2019833at2759"/>
<protein>
    <submittedName>
        <fullName evidence="2">Uncharacterized protein</fullName>
    </submittedName>
</protein>
<evidence type="ECO:0000313" key="2">
    <source>
        <dbReference type="EMBL" id="CAD8174761.1"/>
    </source>
</evidence>